<dbReference type="AlphaFoldDB" id="D6AN90"/>
<evidence type="ECO:0000313" key="3">
    <source>
        <dbReference type="Proteomes" id="UP000003986"/>
    </source>
</evidence>
<reference evidence="3" key="2">
    <citation type="submission" date="2008-12" db="EMBL/GenBank/DDBJ databases">
        <title>Annotation of Streptomyces roseosporus strain NRRL 15998.</title>
        <authorList>
            <consortium name="The Broad Institute Genome Sequencing Platform"/>
            <consortium name="Broad Institute Microbial Sequencing Center"/>
            <person name="Fischbach M."/>
            <person name="Ward D."/>
            <person name="Young S."/>
            <person name="Kodira C.D."/>
            <person name="Zeng Q."/>
            <person name="Koehrsen M."/>
            <person name="Godfrey P."/>
            <person name="Alvarado L."/>
            <person name="Berlin A.M."/>
            <person name="Borenstein D."/>
            <person name="Chen Z."/>
            <person name="Engels R."/>
            <person name="Freedman E."/>
            <person name="Gellesch M."/>
            <person name="Goldberg J."/>
            <person name="Griggs A."/>
            <person name="Gujja S."/>
            <person name="Heiman D.I."/>
            <person name="Hepburn T.A."/>
            <person name="Howarth C."/>
            <person name="Jen D."/>
            <person name="Larson L."/>
            <person name="Lewis B."/>
            <person name="Mehta T."/>
            <person name="Park D."/>
            <person name="Pearson M."/>
            <person name="Roberts A."/>
            <person name="Saif S."/>
            <person name="Shea T.D."/>
            <person name="Shenoy N."/>
            <person name="Sisk P."/>
            <person name="Stolte C."/>
            <person name="Sykes S.N."/>
            <person name="Walk T."/>
            <person name="White J."/>
            <person name="Yandava C."/>
            <person name="Straight P."/>
            <person name="Clardy J."/>
            <person name="Hung D."/>
            <person name="Kolter R."/>
            <person name="Mekalanos J."/>
            <person name="Walker S."/>
            <person name="Walsh C.T."/>
            <person name="Wieland B.L.C."/>
            <person name="Ilzarbe M."/>
            <person name="Galagan J."/>
            <person name="Nusbaum C."/>
            <person name="Birren B."/>
        </authorList>
    </citation>
    <scope>NUCLEOTIDE SEQUENCE [LARGE SCALE GENOMIC DNA]</scope>
    <source>
        <strain evidence="3">NRRL 15998</strain>
    </source>
</reference>
<accession>D6AN90</accession>
<protein>
    <submittedName>
        <fullName evidence="2">Predicted protein</fullName>
    </submittedName>
</protein>
<name>D6AN90_STRFL</name>
<feature type="region of interest" description="Disordered" evidence="1">
    <location>
        <begin position="43"/>
        <end position="63"/>
    </location>
</feature>
<evidence type="ECO:0000256" key="1">
    <source>
        <dbReference type="SAM" id="MobiDB-lite"/>
    </source>
</evidence>
<dbReference type="EMBL" id="DS999644">
    <property type="protein sequence ID" value="EFE75497.2"/>
    <property type="molecule type" value="Genomic_DNA"/>
</dbReference>
<proteinExistence type="predicted"/>
<evidence type="ECO:0000313" key="2">
    <source>
        <dbReference type="EMBL" id="EFE75497.2"/>
    </source>
</evidence>
<sequence length="63" mass="6688">MPLREGSARATKSFARKTFNACSMGPFPDMAPRNGRIAQNLGRARGRRAEGPAADHGLSYGPG</sequence>
<gene>
    <name evidence="2" type="ORF">SSGG_02864</name>
</gene>
<reference evidence="3" key="1">
    <citation type="submission" date="2008-10" db="EMBL/GenBank/DDBJ databases">
        <authorList>
            <person name="Molnar K."/>
        </authorList>
    </citation>
    <scope>NUCLEOTIDE SEQUENCE [LARGE SCALE GENOMIC DNA]</scope>
    <source>
        <strain evidence="3">NRRL 15998</strain>
    </source>
</reference>
<dbReference type="Proteomes" id="UP000003986">
    <property type="component" value="Unassembled WGS sequence"/>
</dbReference>
<organism evidence="2 3">
    <name type="scientific">Streptomyces filamentosus NRRL 15998</name>
    <dbReference type="NCBI Taxonomy" id="457431"/>
    <lineage>
        <taxon>Bacteria</taxon>
        <taxon>Bacillati</taxon>
        <taxon>Actinomycetota</taxon>
        <taxon>Actinomycetes</taxon>
        <taxon>Kitasatosporales</taxon>
        <taxon>Streptomycetaceae</taxon>
        <taxon>Streptomyces</taxon>
    </lineage>
</organism>